<proteinExistence type="predicted"/>
<evidence type="ECO:0000259" key="8">
    <source>
        <dbReference type="Pfam" id="PF02706"/>
    </source>
</evidence>
<feature type="transmembrane region" description="Helical" evidence="7">
    <location>
        <begin position="341"/>
        <end position="361"/>
    </location>
</feature>
<protein>
    <submittedName>
        <fullName evidence="9">Capsule polysaccharide export protein KpsE/RkpR</fullName>
    </submittedName>
</protein>
<sequence length="370" mass="39921">MSNSNNGRADQDWDGEDDGISLGELASMIGAQWKTIAVGTVLAGVVGYGVALMLPSIYTARTVIMPPQQQQNAAAAALSSLGALAGLAGGGVKSPADQYIALMQSATVSDRLIDRFKLMEVYAAKFRVDARKTLVKNAQISSGKKDGLLTVEVDDTDPKRAADIANAYVDELRFMTNTLAMSEAQQRRKFFEGKLEETKAKLTQAQIELQSSGFTSGALRAEPKAAAEGYARARAGLTAAEVKLQTLRGMLADGTPEIGQQQALVAALRAEVSKLEQKEPGRDADSGYVNRYRDFKYQETLFELYAKQFELARMDESREGALIQVVDAATPPERRSKPMRFIIAIGIATAAFVLLGVRSVWGGMRRLATG</sequence>
<feature type="coiled-coil region" evidence="6">
    <location>
        <begin position="181"/>
        <end position="208"/>
    </location>
</feature>
<evidence type="ECO:0000313" key="10">
    <source>
        <dbReference type="Proteomes" id="UP000247811"/>
    </source>
</evidence>
<evidence type="ECO:0000256" key="7">
    <source>
        <dbReference type="SAM" id="Phobius"/>
    </source>
</evidence>
<evidence type="ECO:0000256" key="6">
    <source>
        <dbReference type="SAM" id="Coils"/>
    </source>
</evidence>
<dbReference type="Gene3D" id="3.30.1890.10">
    <property type="entry name" value="FepE-like"/>
    <property type="match status" value="1"/>
</dbReference>
<reference evidence="9 10" key="1">
    <citation type="submission" date="2018-05" db="EMBL/GenBank/DDBJ databases">
        <title>Genomic Encyclopedia of Type Strains, Phase IV (KMG-IV): sequencing the most valuable type-strain genomes for metagenomic binning, comparative biology and taxonomic classification.</title>
        <authorList>
            <person name="Goeker M."/>
        </authorList>
    </citation>
    <scope>NUCLEOTIDE SEQUENCE [LARGE SCALE GENOMIC DNA]</scope>
    <source>
        <strain evidence="9 10">DSM 566</strain>
    </source>
</reference>
<keyword evidence="4 7" id="KW-1133">Transmembrane helix</keyword>
<comment type="subcellular location">
    <subcellularLocation>
        <location evidence="1">Cell membrane</location>
        <topology evidence="1">Multi-pass membrane protein</topology>
    </subcellularLocation>
</comment>
<dbReference type="InterPro" id="IPR003856">
    <property type="entry name" value="LPS_length_determ_N"/>
</dbReference>
<keyword evidence="10" id="KW-1185">Reference proteome</keyword>
<dbReference type="OrthoDB" id="8884120at2"/>
<feature type="domain" description="Polysaccharide chain length determinant N-terminal" evidence="8">
    <location>
        <begin position="19"/>
        <end position="114"/>
    </location>
</feature>
<evidence type="ECO:0000256" key="4">
    <source>
        <dbReference type="ARBA" id="ARBA00022989"/>
    </source>
</evidence>
<dbReference type="GO" id="GO:0005886">
    <property type="term" value="C:plasma membrane"/>
    <property type="evidence" value="ECO:0007669"/>
    <property type="project" value="UniProtKB-SubCell"/>
</dbReference>
<dbReference type="Pfam" id="PF02706">
    <property type="entry name" value="Wzz"/>
    <property type="match status" value="1"/>
</dbReference>
<dbReference type="EMBL" id="QJJS01000005">
    <property type="protein sequence ID" value="PXW97062.1"/>
    <property type="molecule type" value="Genomic_DNA"/>
</dbReference>
<dbReference type="InterPro" id="IPR050445">
    <property type="entry name" value="Bact_polysacc_biosynth/exp"/>
</dbReference>
<gene>
    <name evidence="9" type="ORF">C7444_105161</name>
</gene>
<comment type="caution">
    <text evidence="9">The sequence shown here is derived from an EMBL/GenBank/DDBJ whole genome shotgun (WGS) entry which is preliminary data.</text>
</comment>
<feature type="transmembrane region" description="Helical" evidence="7">
    <location>
        <begin position="36"/>
        <end position="58"/>
    </location>
</feature>
<evidence type="ECO:0000256" key="3">
    <source>
        <dbReference type="ARBA" id="ARBA00022692"/>
    </source>
</evidence>
<organism evidence="9 10">
    <name type="scientific">Sphaerotilus hippei</name>
    <dbReference type="NCBI Taxonomy" id="744406"/>
    <lineage>
        <taxon>Bacteria</taxon>
        <taxon>Pseudomonadati</taxon>
        <taxon>Pseudomonadota</taxon>
        <taxon>Betaproteobacteria</taxon>
        <taxon>Burkholderiales</taxon>
        <taxon>Sphaerotilaceae</taxon>
        <taxon>Sphaerotilus</taxon>
    </lineage>
</organism>
<evidence type="ECO:0000256" key="5">
    <source>
        <dbReference type="ARBA" id="ARBA00023136"/>
    </source>
</evidence>
<evidence type="ECO:0000256" key="2">
    <source>
        <dbReference type="ARBA" id="ARBA00022475"/>
    </source>
</evidence>
<keyword evidence="5 7" id="KW-0472">Membrane</keyword>
<evidence type="ECO:0000256" key="1">
    <source>
        <dbReference type="ARBA" id="ARBA00004651"/>
    </source>
</evidence>
<keyword evidence="3 7" id="KW-0812">Transmembrane</keyword>
<dbReference type="PANTHER" id="PTHR32309:SF13">
    <property type="entry name" value="FERRIC ENTEROBACTIN TRANSPORT PROTEIN FEPE"/>
    <property type="match status" value="1"/>
</dbReference>
<dbReference type="PANTHER" id="PTHR32309">
    <property type="entry name" value="TYROSINE-PROTEIN KINASE"/>
    <property type="match status" value="1"/>
</dbReference>
<keyword evidence="2" id="KW-1003">Cell membrane</keyword>
<dbReference type="AlphaFoldDB" id="A0A318H1Y7"/>
<dbReference type="Proteomes" id="UP000247811">
    <property type="component" value="Unassembled WGS sequence"/>
</dbReference>
<dbReference type="RefSeq" id="WP_110400207.1">
    <property type="nucleotide sequence ID" value="NZ_QJJS01000005.1"/>
</dbReference>
<evidence type="ECO:0000313" key="9">
    <source>
        <dbReference type="EMBL" id="PXW97062.1"/>
    </source>
</evidence>
<name>A0A318H1Y7_9BURK</name>
<accession>A0A318H1Y7</accession>
<keyword evidence="6" id="KW-0175">Coiled coil</keyword>
<dbReference type="GO" id="GO:0004713">
    <property type="term" value="F:protein tyrosine kinase activity"/>
    <property type="evidence" value="ECO:0007669"/>
    <property type="project" value="TreeGrafter"/>
</dbReference>